<sequence length="463" mass="53896">MAGTATASGSNGTPCSYSNHTFEKVAKAKATLESYYASLVSQHHERITRRKKLEELMESQSLTEEEKEEKRNKHAQKETEFLRLKRSRIGKEDFESLKIIGRGAFGEVRLVQKKDTGHVYAMKMLRKADVLEKEQVAHTRAERDFLAEAENQWVVKMYYSFQDSQLLYLVMEFLPGGDLMTLLMKRDTFTEDETRFYIAEALNAIDSIHQLQFIHRDIKPDNLLLDSKGHIKLADFGLCTGLKKAHRTEFYREISPSDIKDFANGDPLDSKRRAATWKRNRRQLAYSTVGTPDYIAPEVFVQTGYTKSCDFWSLGVIMYEMLIGYPPFCSESPQETYKKIINWRETLIFPPEMPISKHAQDFIQRLCCDEEQRLNNIDEIKAHPFFKGIDWVNLRDRPAPIPIQVKSIDDTSNFDEFPESEFESYWLSNSKDKDTNNKDWVFLNYTFKRFEGLTQRGSRLPTL</sequence>
<evidence type="ECO:0000259" key="26">
    <source>
        <dbReference type="PROSITE" id="PS50011"/>
    </source>
</evidence>
<evidence type="ECO:0000256" key="24">
    <source>
        <dbReference type="RuleBase" id="RU000304"/>
    </source>
</evidence>
<comment type="catalytic activity">
    <reaction evidence="16">
        <text>L-threonyl-[protein] + ATP = O-phospho-L-threonyl-[protein] + ADP + H(+)</text>
        <dbReference type="Rhea" id="RHEA:46608"/>
        <dbReference type="Rhea" id="RHEA-COMP:11060"/>
        <dbReference type="Rhea" id="RHEA-COMP:11605"/>
        <dbReference type="ChEBI" id="CHEBI:15378"/>
        <dbReference type="ChEBI" id="CHEBI:30013"/>
        <dbReference type="ChEBI" id="CHEBI:30616"/>
        <dbReference type="ChEBI" id="CHEBI:61977"/>
        <dbReference type="ChEBI" id="CHEBI:456216"/>
        <dbReference type="EC" id="2.7.11.1"/>
    </reaction>
</comment>
<dbReference type="GO" id="GO:0042308">
    <property type="term" value="P:negative regulation of protein import into nucleus"/>
    <property type="evidence" value="ECO:0007669"/>
    <property type="project" value="UniProtKB-ARBA"/>
</dbReference>
<evidence type="ECO:0000256" key="19">
    <source>
        <dbReference type="ARBA" id="ARBA00070844"/>
    </source>
</evidence>
<evidence type="ECO:0000256" key="12">
    <source>
        <dbReference type="ARBA" id="ARBA00022777"/>
    </source>
</evidence>
<evidence type="ECO:0000256" key="7">
    <source>
        <dbReference type="ARBA" id="ARBA00022527"/>
    </source>
</evidence>
<dbReference type="GO" id="GO:0009653">
    <property type="term" value="P:anatomical structure morphogenesis"/>
    <property type="evidence" value="ECO:0007669"/>
    <property type="project" value="UniProtKB-ARBA"/>
</dbReference>
<evidence type="ECO:0000256" key="20">
    <source>
        <dbReference type="ARBA" id="ARBA00076427"/>
    </source>
</evidence>
<keyword evidence="10" id="KW-0479">Metal-binding</keyword>
<keyword evidence="11 23" id="KW-0547">Nucleotide-binding</keyword>
<keyword evidence="7 24" id="KW-0723">Serine/threonine-protein kinase</keyword>
<proteinExistence type="inferred from homology"/>
<evidence type="ECO:0000259" key="27">
    <source>
        <dbReference type="PROSITE" id="PS51285"/>
    </source>
</evidence>
<evidence type="ECO:0000256" key="22">
    <source>
        <dbReference type="ARBA" id="ARBA00079343"/>
    </source>
</evidence>
<dbReference type="InterPro" id="IPR008271">
    <property type="entry name" value="Ser/Thr_kinase_AS"/>
</dbReference>
<dbReference type="FunFam" id="3.30.200.20:FF:000391">
    <property type="entry name" value="Large tumor suppressor kinase 1"/>
    <property type="match status" value="1"/>
</dbReference>
<dbReference type="GO" id="GO:0048731">
    <property type="term" value="P:system development"/>
    <property type="evidence" value="ECO:0007669"/>
    <property type="project" value="UniProtKB-ARBA"/>
</dbReference>
<dbReference type="PROSITE" id="PS00108">
    <property type="entry name" value="PROTEIN_KINASE_ST"/>
    <property type="match status" value="1"/>
</dbReference>
<evidence type="ECO:0000256" key="18">
    <source>
        <dbReference type="ARBA" id="ARBA00066257"/>
    </source>
</evidence>
<dbReference type="FunCoup" id="A0A6P8HTE6">
    <property type="interactions" value="3321"/>
</dbReference>
<keyword evidence="8" id="KW-0597">Phosphoprotein</keyword>
<dbReference type="GeneID" id="116295852"/>
<dbReference type="GO" id="GO:0045177">
    <property type="term" value="C:apical part of cell"/>
    <property type="evidence" value="ECO:0007669"/>
    <property type="project" value="UniProtKB-ARBA"/>
</dbReference>
<evidence type="ECO:0000256" key="1">
    <source>
        <dbReference type="ARBA" id="ARBA00001946"/>
    </source>
</evidence>
<comment type="subcellular location">
    <subcellularLocation>
        <location evidence="3">Cytoplasm</location>
    </subcellularLocation>
    <subcellularLocation>
        <location evidence="2">Nucleus</location>
    </subcellularLocation>
</comment>
<dbReference type="RefSeq" id="XP_031559669.1">
    <property type="nucleotide sequence ID" value="XM_031703809.1"/>
</dbReference>
<reference evidence="29" key="1">
    <citation type="submission" date="2025-08" db="UniProtKB">
        <authorList>
            <consortium name="RefSeq"/>
        </authorList>
    </citation>
    <scope>IDENTIFICATION</scope>
    <source>
        <tissue evidence="29">Tentacle</tissue>
    </source>
</reference>
<organism evidence="28 29">
    <name type="scientific">Actinia tenebrosa</name>
    <name type="common">Australian red waratah sea anemone</name>
    <dbReference type="NCBI Taxonomy" id="6105"/>
    <lineage>
        <taxon>Eukaryota</taxon>
        <taxon>Metazoa</taxon>
        <taxon>Cnidaria</taxon>
        <taxon>Anthozoa</taxon>
        <taxon>Hexacorallia</taxon>
        <taxon>Actiniaria</taxon>
        <taxon>Actiniidae</taxon>
        <taxon>Actinia</taxon>
    </lineage>
</organism>
<evidence type="ECO:0000256" key="25">
    <source>
        <dbReference type="SAM" id="MobiDB-lite"/>
    </source>
</evidence>
<keyword evidence="14" id="KW-0460">Magnesium</keyword>
<dbReference type="GO" id="GO:0071944">
    <property type="term" value="C:cell periphery"/>
    <property type="evidence" value="ECO:0007669"/>
    <property type="project" value="UniProtKB-ARBA"/>
</dbReference>
<dbReference type="Gene3D" id="3.30.200.20">
    <property type="entry name" value="Phosphorylase Kinase, domain 1"/>
    <property type="match status" value="1"/>
</dbReference>
<evidence type="ECO:0000256" key="16">
    <source>
        <dbReference type="ARBA" id="ARBA00047899"/>
    </source>
</evidence>
<comment type="similarity">
    <text evidence="4">Belongs to the protein kinase superfamily. AGC Ser/Thr protein kinase family.</text>
</comment>
<dbReference type="Gene3D" id="1.10.510.10">
    <property type="entry name" value="Transferase(Phosphotransferase) domain 1"/>
    <property type="match status" value="1"/>
</dbReference>
<evidence type="ECO:0000256" key="11">
    <source>
        <dbReference type="ARBA" id="ARBA00022741"/>
    </source>
</evidence>
<dbReference type="AlphaFoldDB" id="A0A6P8HTE6"/>
<dbReference type="InParanoid" id="A0A6P8HTE6"/>
<dbReference type="Pfam" id="PF00069">
    <property type="entry name" value="Pkinase"/>
    <property type="match status" value="1"/>
</dbReference>
<dbReference type="OrthoDB" id="3638488at2759"/>
<dbReference type="FunFam" id="1.10.510.10:FF:000057">
    <property type="entry name" value="Non-specific serine/threonine protein kinase"/>
    <property type="match status" value="1"/>
</dbReference>
<dbReference type="PANTHER" id="PTHR22988:SF76">
    <property type="entry name" value="CHROMOSOME UNDETERMINED SCAFFOLD_135, WHOLE GENOME SHOTGUN SEQUENCE"/>
    <property type="match status" value="1"/>
</dbReference>
<dbReference type="PANTHER" id="PTHR22988">
    <property type="entry name" value="MYOTONIC DYSTROPHY S/T KINASE-RELATED"/>
    <property type="match status" value="1"/>
</dbReference>
<evidence type="ECO:0000256" key="21">
    <source>
        <dbReference type="ARBA" id="ARBA00077476"/>
    </source>
</evidence>
<name>A0A6P8HTE6_ACTTE</name>
<dbReference type="EC" id="2.7.11.1" evidence="5"/>
<feature type="binding site" evidence="23">
    <location>
        <position position="123"/>
    </location>
    <ligand>
        <name>ATP</name>
        <dbReference type="ChEBI" id="CHEBI:30616"/>
    </ligand>
</feature>
<dbReference type="PROSITE" id="PS00107">
    <property type="entry name" value="PROTEIN_KINASE_ATP"/>
    <property type="match status" value="1"/>
</dbReference>
<dbReference type="FunFam" id="1.10.510.10:FF:000086">
    <property type="entry name" value="Non-specific serine/threonine protein kinase"/>
    <property type="match status" value="1"/>
</dbReference>
<evidence type="ECO:0000256" key="3">
    <source>
        <dbReference type="ARBA" id="ARBA00004496"/>
    </source>
</evidence>
<evidence type="ECO:0000256" key="23">
    <source>
        <dbReference type="PROSITE-ProRule" id="PRU10141"/>
    </source>
</evidence>
<dbReference type="PROSITE" id="PS50011">
    <property type="entry name" value="PROTEIN_KINASE_DOM"/>
    <property type="match status" value="1"/>
</dbReference>
<dbReference type="InterPro" id="IPR017441">
    <property type="entry name" value="Protein_kinase_ATP_BS"/>
</dbReference>
<feature type="domain" description="Protein kinase" evidence="26">
    <location>
        <begin position="94"/>
        <end position="386"/>
    </location>
</feature>
<feature type="region of interest" description="Disordered" evidence="25">
    <location>
        <begin position="58"/>
        <end position="77"/>
    </location>
</feature>
<evidence type="ECO:0000256" key="17">
    <source>
        <dbReference type="ARBA" id="ARBA00048679"/>
    </source>
</evidence>
<dbReference type="GO" id="GO:0005524">
    <property type="term" value="F:ATP binding"/>
    <property type="evidence" value="ECO:0007669"/>
    <property type="project" value="UniProtKB-UniRule"/>
</dbReference>
<dbReference type="InterPro" id="IPR000719">
    <property type="entry name" value="Prot_kinase_dom"/>
</dbReference>
<dbReference type="SUPFAM" id="SSF56112">
    <property type="entry name" value="Protein kinase-like (PK-like)"/>
    <property type="match status" value="1"/>
</dbReference>
<dbReference type="InterPro" id="IPR017892">
    <property type="entry name" value="Pkinase_C"/>
</dbReference>
<dbReference type="FunFam" id="3.30.200.20:FF:000344">
    <property type="entry name" value="Serine/threonine-protein kinase WARTS homolog"/>
    <property type="match status" value="1"/>
</dbReference>
<keyword evidence="12" id="KW-0418">Kinase</keyword>
<evidence type="ECO:0000256" key="8">
    <source>
        <dbReference type="ARBA" id="ARBA00022553"/>
    </source>
</evidence>
<dbReference type="CDD" id="cd05599">
    <property type="entry name" value="STKc_NDR_like"/>
    <property type="match status" value="1"/>
</dbReference>
<feature type="compositionally biased region" description="Basic and acidic residues" evidence="25">
    <location>
        <begin position="68"/>
        <end position="77"/>
    </location>
</feature>
<evidence type="ECO:0000256" key="10">
    <source>
        <dbReference type="ARBA" id="ARBA00022723"/>
    </source>
</evidence>
<evidence type="ECO:0000256" key="5">
    <source>
        <dbReference type="ARBA" id="ARBA00012513"/>
    </source>
</evidence>
<dbReference type="InterPro" id="IPR000961">
    <property type="entry name" value="AGC-kinase_C"/>
</dbReference>
<feature type="domain" description="AGC-kinase C-terminal" evidence="27">
    <location>
        <begin position="387"/>
        <end position="457"/>
    </location>
</feature>
<evidence type="ECO:0000256" key="6">
    <source>
        <dbReference type="ARBA" id="ARBA00022490"/>
    </source>
</evidence>
<keyword evidence="9" id="KW-0808">Transferase</keyword>
<evidence type="ECO:0000256" key="2">
    <source>
        <dbReference type="ARBA" id="ARBA00004123"/>
    </source>
</evidence>
<evidence type="ECO:0000256" key="9">
    <source>
        <dbReference type="ARBA" id="ARBA00022679"/>
    </source>
</evidence>
<keyword evidence="28" id="KW-1185">Reference proteome</keyword>
<dbReference type="GO" id="GO:0005737">
    <property type="term" value="C:cytoplasm"/>
    <property type="evidence" value="ECO:0007669"/>
    <property type="project" value="UniProtKB-SubCell"/>
</dbReference>
<keyword evidence="13 23" id="KW-0067">ATP-binding</keyword>
<evidence type="ECO:0000256" key="14">
    <source>
        <dbReference type="ARBA" id="ARBA00022842"/>
    </source>
</evidence>
<evidence type="ECO:0000313" key="29">
    <source>
        <dbReference type="RefSeq" id="XP_031559669.1"/>
    </source>
</evidence>
<comment type="catalytic activity">
    <reaction evidence="17">
        <text>L-seryl-[protein] + ATP = O-phospho-L-seryl-[protein] + ADP + H(+)</text>
        <dbReference type="Rhea" id="RHEA:17989"/>
        <dbReference type="Rhea" id="RHEA-COMP:9863"/>
        <dbReference type="Rhea" id="RHEA-COMP:11604"/>
        <dbReference type="ChEBI" id="CHEBI:15378"/>
        <dbReference type="ChEBI" id="CHEBI:29999"/>
        <dbReference type="ChEBI" id="CHEBI:30616"/>
        <dbReference type="ChEBI" id="CHEBI:83421"/>
        <dbReference type="ChEBI" id="CHEBI:456216"/>
        <dbReference type="EC" id="2.7.11.1"/>
    </reaction>
</comment>
<evidence type="ECO:0000256" key="15">
    <source>
        <dbReference type="ARBA" id="ARBA00023242"/>
    </source>
</evidence>
<dbReference type="InterPro" id="IPR050839">
    <property type="entry name" value="Rho-assoc_Ser/Thr_Kinase"/>
</dbReference>
<comment type="cofactor">
    <cofactor evidence="1">
        <name>Mg(2+)</name>
        <dbReference type="ChEBI" id="CHEBI:18420"/>
    </cofactor>
</comment>
<dbReference type="KEGG" id="aten:116295852"/>
<dbReference type="GO" id="GO:0005634">
    <property type="term" value="C:nucleus"/>
    <property type="evidence" value="ECO:0007669"/>
    <property type="project" value="UniProtKB-SubCell"/>
</dbReference>
<keyword evidence="15" id="KW-0539">Nucleus</keyword>
<keyword evidence="6" id="KW-0963">Cytoplasm</keyword>
<evidence type="ECO:0000313" key="28">
    <source>
        <dbReference type="Proteomes" id="UP000515163"/>
    </source>
</evidence>
<comment type="subunit">
    <text evidence="18">Interacts with, and is activated by, Mob1.</text>
</comment>
<dbReference type="GO" id="GO:0004674">
    <property type="term" value="F:protein serine/threonine kinase activity"/>
    <property type="evidence" value="ECO:0007669"/>
    <property type="project" value="UniProtKB-KW"/>
</dbReference>
<dbReference type="Pfam" id="PF00433">
    <property type="entry name" value="Pkinase_C"/>
    <property type="match status" value="1"/>
</dbReference>
<protein>
    <recommendedName>
        <fullName evidence="19">Serine/threonine-protein kinase tricornered</fullName>
        <ecNumber evidence="5">2.7.11.1</ecNumber>
    </recommendedName>
    <alternativeName>
        <fullName evidence="21">NDR protein kinase</fullName>
    </alternativeName>
    <alternativeName>
        <fullName evidence="20">Serine/threonine-protein kinase 38-like</fullName>
    </alternativeName>
    <alternativeName>
        <fullName evidence="22">Serine/threonine-protein kinase tricorner</fullName>
    </alternativeName>
</protein>
<dbReference type="GO" id="GO:0046872">
    <property type="term" value="F:metal ion binding"/>
    <property type="evidence" value="ECO:0007669"/>
    <property type="project" value="UniProtKB-KW"/>
</dbReference>
<gene>
    <name evidence="29" type="primary">LOC116295852</name>
</gene>
<evidence type="ECO:0000256" key="13">
    <source>
        <dbReference type="ARBA" id="ARBA00022840"/>
    </source>
</evidence>
<dbReference type="SMART" id="SM00220">
    <property type="entry name" value="S_TKc"/>
    <property type="match status" value="1"/>
</dbReference>
<evidence type="ECO:0000256" key="4">
    <source>
        <dbReference type="ARBA" id="ARBA00009903"/>
    </source>
</evidence>
<dbReference type="PROSITE" id="PS51285">
    <property type="entry name" value="AGC_KINASE_CTER"/>
    <property type="match status" value="1"/>
</dbReference>
<dbReference type="Proteomes" id="UP000515163">
    <property type="component" value="Unplaced"/>
</dbReference>
<dbReference type="InterPro" id="IPR011009">
    <property type="entry name" value="Kinase-like_dom_sf"/>
</dbReference>
<accession>A0A6P8HTE6</accession>